<sequence length="68" mass="7851">MLQLQPNRLLSTRTGRDIAVNISQNFQRKVMETAVCLCFGKVHSRLKMPEYFRANLSYKVGARQSIHV</sequence>
<accession>A0AAE1AW36</accession>
<keyword evidence="2" id="KW-1185">Reference proteome</keyword>
<evidence type="ECO:0000313" key="1">
    <source>
        <dbReference type="EMBL" id="KAK3794860.1"/>
    </source>
</evidence>
<dbReference type="AlphaFoldDB" id="A0AAE1AW36"/>
<comment type="caution">
    <text evidence="1">The sequence shown here is derived from an EMBL/GenBank/DDBJ whole genome shotgun (WGS) entry which is preliminary data.</text>
</comment>
<reference evidence="1" key="1">
    <citation type="journal article" date="2023" name="G3 (Bethesda)">
        <title>A reference genome for the long-term kleptoplast-retaining sea slug Elysia crispata morphotype clarki.</title>
        <authorList>
            <person name="Eastman K.E."/>
            <person name="Pendleton A.L."/>
            <person name="Shaikh M.A."/>
            <person name="Suttiyut T."/>
            <person name="Ogas R."/>
            <person name="Tomko P."/>
            <person name="Gavelis G."/>
            <person name="Widhalm J.R."/>
            <person name="Wisecaver J.H."/>
        </authorList>
    </citation>
    <scope>NUCLEOTIDE SEQUENCE</scope>
    <source>
        <strain evidence="1">ECLA1</strain>
    </source>
</reference>
<gene>
    <name evidence="1" type="ORF">RRG08_001011</name>
</gene>
<dbReference type="EMBL" id="JAWDGP010001087">
    <property type="protein sequence ID" value="KAK3794860.1"/>
    <property type="molecule type" value="Genomic_DNA"/>
</dbReference>
<proteinExistence type="predicted"/>
<organism evidence="1 2">
    <name type="scientific">Elysia crispata</name>
    <name type="common">lettuce slug</name>
    <dbReference type="NCBI Taxonomy" id="231223"/>
    <lineage>
        <taxon>Eukaryota</taxon>
        <taxon>Metazoa</taxon>
        <taxon>Spiralia</taxon>
        <taxon>Lophotrochozoa</taxon>
        <taxon>Mollusca</taxon>
        <taxon>Gastropoda</taxon>
        <taxon>Heterobranchia</taxon>
        <taxon>Euthyneura</taxon>
        <taxon>Panpulmonata</taxon>
        <taxon>Sacoglossa</taxon>
        <taxon>Placobranchoidea</taxon>
        <taxon>Plakobranchidae</taxon>
        <taxon>Elysia</taxon>
    </lineage>
</organism>
<protein>
    <submittedName>
        <fullName evidence="1">Uncharacterized protein</fullName>
    </submittedName>
</protein>
<name>A0AAE1AW36_9GAST</name>
<dbReference type="Proteomes" id="UP001283361">
    <property type="component" value="Unassembled WGS sequence"/>
</dbReference>
<evidence type="ECO:0000313" key="2">
    <source>
        <dbReference type="Proteomes" id="UP001283361"/>
    </source>
</evidence>